<dbReference type="PANTHER" id="PTHR43833:SF5">
    <property type="entry name" value="TRK SYSTEM POTASSIUM UPTAKE PROTEIN TRKA"/>
    <property type="match status" value="1"/>
</dbReference>
<dbReference type="AlphaFoldDB" id="A0A3B0XCN6"/>
<proteinExistence type="predicted"/>
<evidence type="ECO:0000256" key="5">
    <source>
        <dbReference type="ARBA" id="ARBA00023065"/>
    </source>
</evidence>
<dbReference type="Pfam" id="PF02080">
    <property type="entry name" value="TrkA_C"/>
    <property type="match status" value="2"/>
</dbReference>
<dbReference type="NCBIfam" id="NF007032">
    <property type="entry name" value="PRK09496.1-4"/>
    <property type="match status" value="1"/>
</dbReference>
<dbReference type="NCBIfam" id="NF007031">
    <property type="entry name" value="PRK09496.1-2"/>
    <property type="match status" value="1"/>
</dbReference>
<evidence type="ECO:0000256" key="1">
    <source>
        <dbReference type="ARBA" id="ARBA00022448"/>
    </source>
</evidence>
<dbReference type="Pfam" id="PF02254">
    <property type="entry name" value="TrkA_N"/>
    <property type="match status" value="2"/>
</dbReference>
<organism evidence="8">
    <name type="scientific">hydrothermal vent metagenome</name>
    <dbReference type="NCBI Taxonomy" id="652676"/>
    <lineage>
        <taxon>unclassified sequences</taxon>
        <taxon>metagenomes</taxon>
        <taxon>ecological metagenomes</taxon>
    </lineage>
</organism>
<dbReference type="NCBIfam" id="NF007030">
    <property type="entry name" value="PRK09496.1-1"/>
    <property type="match status" value="1"/>
</dbReference>
<dbReference type="InterPro" id="IPR003148">
    <property type="entry name" value="RCK_N"/>
</dbReference>
<dbReference type="InterPro" id="IPR050721">
    <property type="entry name" value="Trk_Ktr_HKT_K-transport"/>
</dbReference>
<dbReference type="Gene3D" id="3.30.70.1450">
    <property type="entry name" value="Regulator of K+ conductance, C-terminal domain"/>
    <property type="match status" value="2"/>
</dbReference>
<evidence type="ECO:0000256" key="3">
    <source>
        <dbReference type="ARBA" id="ARBA00022958"/>
    </source>
</evidence>
<keyword evidence="3" id="KW-0630">Potassium</keyword>
<keyword evidence="4" id="KW-0520">NAD</keyword>
<dbReference type="InterPro" id="IPR036721">
    <property type="entry name" value="RCK_C_sf"/>
</dbReference>
<dbReference type="InterPro" id="IPR006037">
    <property type="entry name" value="RCK_C"/>
</dbReference>
<protein>
    <submittedName>
        <fullName evidence="8">Trk potassium uptake system protein TrkA</fullName>
    </submittedName>
</protein>
<dbReference type="FunFam" id="3.40.50.720:FF:000042">
    <property type="entry name" value="Trk system potassium transporter TrkA"/>
    <property type="match status" value="1"/>
</dbReference>
<dbReference type="PANTHER" id="PTHR43833">
    <property type="entry name" value="POTASSIUM CHANNEL PROTEIN 2-RELATED-RELATED"/>
    <property type="match status" value="1"/>
</dbReference>
<evidence type="ECO:0000259" key="6">
    <source>
        <dbReference type="PROSITE" id="PS51201"/>
    </source>
</evidence>
<evidence type="ECO:0000259" key="7">
    <source>
        <dbReference type="PROSITE" id="PS51202"/>
    </source>
</evidence>
<dbReference type="SUPFAM" id="SSF51735">
    <property type="entry name" value="NAD(P)-binding Rossmann-fold domains"/>
    <property type="match status" value="2"/>
</dbReference>
<dbReference type="PRINTS" id="PR00335">
    <property type="entry name" value="KUPTAKETRKA"/>
</dbReference>
<accession>A0A3B0XCN6</accession>
<dbReference type="EMBL" id="UOFG01000140">
    <property type="protein sequence ID" value="VAW61192.1"/>
    <property type="molecule type" value="Genomic_DNA"/>
</dbReference>
<feature type="domain" description="RCK N-terminal" evidence="6">
    <location>
        <begin position="231"/>
        <end position="348"/>
    </location>
</feature>
<dbReference type="Gene3D" id="3.40.50.720">
    <property type="entry name" value="NAD(P)-binding Rossmann-like Domain"/>
    <property type="match status" value="2"/>
</dbReference>
<evidence type="ECO:0000256" key="2">
    <source>
        <dbReference type="ARBA" id="ARBA00022538"/>
    </source>
</evidence>
<reference evidence="8" key="1">
    <citation type="submission" date="2018-06" db="EMBL/GenBank/DDBJ databases">
        <authorList>
            <person name="Zhirakovskaya E."/>
        </authorList>
    </citation>
    <scope>NUCLEOTIDE SEQUENCE</scope>
</reference>
<dbReference type="NCBIfam" id="NF007039">
    <property type="entry name" value="PRK09496.3-2"/>
    <property type="match status" value="1"/>
</dbReference>
<sequence length="458" mass="50473">MKILILGAGQVGSSVASHLASEANDITLVDHRADVLSELRDRMDIQTVIGNAAHPDILEQAGIEDTDMLIAVTNTDEVNMVACQVAWTLYHTPTKIARIRSTQYLKHSEIFRGHGVPVDVIISPEEIVTNYIFNIIEYPGALQVLDFADGKVVLVGLRAYYGGPLVGHQLRDLPEHTPGTDTRVAAIYRRGRAIIPMGNTVIEAGDEIFFIAAREDIRVVIRELRKLDKRNKRIIIAGGGNIGKRLAERLEKRHQVKIVECNVERAQHLSQSLNKCVVLLGDSADEELLLEENIDSMDVFCSVTNDDEANILAAMLAKRLGARKTMSLINRPAYVDLMENQEAIDVAISPEQVTIGALLTHVRRGDIVAVHSLRRGAAEAIEVIAHGDSKTSKVVGHMLEEIDLPEGTTIGAIVRGDEVIIAHHDTAIEAEDHVVLFLVDKKKIHDVERLFQVSVTFI</sequence>
<keyword evidence="2" id="KW-0633">Potassium transport</keyword>
<dbReference type="GO" id="GO:0015079">
    <property type="term" value="F:potassium ion transmembrane transporter activity"/>
    <property type="evidence" value="ECO:0007669"/>
    <property type="project" value="InterPro"/>
</dbReference>
<feature type="domain" description="RCK N-terminal" evidence="6">
    <location>
        <begin position="1"/>
        <end position="122"/>
    </location>
</feature>
<feature type="domain" description="RCK C-terminal" evidence="7">
    <location>
        <begin position="142"/>
        <end position="230"/>
    </location>
</feature>
<dbReference type="InterPro" id="IPR036291">
    <property type="entry name" value="NAD(P)-bd_dom_sf"/>
</dbReference>
<dbReference type="GO" id="GO:0005886">
    <property type="term" value="C:plasma membrane"/>
    <property type="evidence" value="ECO:0007669"/>
    <property type="project" value="InterPro"/>
</dbReference>
<dbReference type="PROSITE" id="PS51202">
    <property type="entry name" value="RCK_C"/>
    <property type="match status" value="2"/>
</dbReference>
<dbReference type="PROSITE" id="PS51201">
    <property type="entry name" value="RCK_N"/>
    <property type="match status" value="2"/>
</dbReference>
<dbReference type="SUPFAM" id="SSF116726">
    <property type="entry name" value="TrkA C-terminal domain-like"/>
    <property type="match status" value="2"/>
</dbReference>
<evidence type="ECO:0000313" key="8">
    <source>
        <dbReference type="EMBL" id="VAW61192.1"/>
    </source>
</evidence>
<dbReference type="FunFam" id="3.30.70.1450:FF:000001">
    <property type="entry name" value="Trk system potassium transporter TrkA"/>
    <property type="match status" value="1"/>
</dbReference>
<evidence type="ECO:0000256" key="4">
    <source>
        <dbReference type="ARBA" id="ARBA00023027"/>
    </source>
</evidence>
<dbReference type="InterPro" id="IPR006036">
    <property type="entry name" value="K_uptake_TrkA"/>
</dbReference>
<gene>
    <name evidence="8" type="ORF">MNBD_GAMMA11-1195</name>
</gene>
<keyword evidence="5" id="KW-0406">Ion transport</keyword>
<keyword evidence="1" id="KW-0813">Transport</keyword>
<name>A0A3B0XCN6_9ZZZZ</name>
<feature type="domain" description="RCK C-terminal" evidence="7">
    <location>
        <begin position="368"/>
        <end position="453"/>
    </location>
</feature>